<evidence type="ECO:0000256" key="5">
    <source>
        <dbReference type="PIRSR" id="PIRSR604450-51"/>
    </source>
</evidence>
<organism evidence="8 9">
    <name type="scientific">Carnobacterium maltaromaticum</name>
    <name type="common">Carnobacterium piscicola</name>
    <dbReference type="NCBI Taxonomy" id="2751"/>
    <lineage>
        <taxon>Bacteria</taxon>
        <taxon>Bacillati</taxon>
        <taxon>Bacillota</taxon>
        <taxon>Bacilli</taxon>
        <taxon>Lactobacillales</taxon>
        <taxon>Carnobacteriaceae</taxon>
        <taxon>Carnobacterium</taxon>
    </lineage>
</organism>
<dbReference type="GO" id="GO:0009088">
    <property type="term" value="P:threonine biosynthetic process"/>
    <property type="evidence" value="ECO:0007669"/>
    <property type="project" value="UniProtKB-UniRule"/>
</dbReference>
<sequence length="497" mass="54832">MSLNYRSTRDAENVVTASQAILQGLAVDGGLYVPTELPTLNLDFQDLATKSYQEVAFIVLKAFLTDFTDEELMSCINGAYDAKFDDSAIAPLKKVGDTHYLELSHGATLAFKDIALSILPYFMTIAAKKNNVDREIVILTATSGDTGKAAMAGFSDVPGTKIIVFYPKSGVSPIQEKQMVTQKGDNTFVVGIKGNFDDAQTNVKNIFNNYELKAQLAENGYQFSSANSINIGRLVPQIVYYVYSYAQLIKRQEIKLGDKINFVVPTGNFGNILAGYYAKQIGVPINKLICASNENNVLTDFFTTGIYNRNRPFHVTTSPSMDILISSNLERLIYHIAGNETLETKNRMSDLATSGEYTITDSMREQLSEFYGAEASEHEVKETIAAIFSEHDYLIDTHTGVATVAYQKYLAQEKDSTPTVIVSTASPYKFPQHVMAAFKEISSETSDFSTVQQLNKLSKVPIPASVTELFTAPILHDTVIESADMEETVKAILHLKD</sequence>
<comment type="caution">
    <text evidence="8">The sequence shown here is derived from an EMBL/GenBank/DDBJ whole genome shotgun (WGS) entry which is preliminary data.</text>
</comment>
<keyword evidence="8" id="KW-0456">Lyase</keyword>
<dbReference type="SUPFAM" id="SSF53686">
    <property type="entry name" value="Tryptophan synthase beta subunit-like PLP-dependent enzymes"/>
    <property type="match status" value="1"/>
</dbReference>
<dbReference type="Proteomes" id="UP001290462">
    <property type="component" value="Unassembled WGS sequence"/>
</dbReference>
<feature type="domain" description="Tryptophan synthase beta chain-like PALP" evidence="6">
    <location>
        <begin position="105"/>
        <end position="423"/>
    </location>
</feature>
<evidence type="ECO:0000313" key="9">
    <source>
        <dbReference type="Proteomes" id="UP001290462"/>
    </source>
</evidence>
<protein>
    <recommendedName>
        <fullName evidence="4">Threonine synthase</fullName>
        <ecNumber evidence="4">4.2.3.1</ecNumber>
    </recommendedName>
</protein>
<dbReference type="GO" id="GO:0004795">
    <property type="term" value="F:threonine synthase activity"/>
    <property type="evidence" value="ECO:0007669"/>
    <property type="project" value="UniProtKB-UniRule"/>
</dbReference>
<dbReference type="InterPro" id="IPR036052">
    <property type="entry name" value="TrpB-like_PALP_sf"/>
</dbReference>
<dbReference type="InterPro" id="IPR029144">
    <property type="entry name" value="Thr_synth_N"/>
</dbReference>
<feature type="modified residue" description="N6-(pyridoxal phosphate)lysine" evidence="5">
    <location>
        <position position="112"/>
    </location>
</feature>
<dbReference type="InterPro" id="IPR001926">
    <property type="entry name" value="TrpB-like_PALP"/>
</dbReference>
<proteinExistence type="inferred from homology"/>
<evidence type="ECO:0000259" key="7">
    <source>
        <dbReference type="Pfam" id="PF14821"/>
    </source>
</evidence>
<comment type="cofactor">
    <cofactor evidence="1 5">
        <name>pyridoxal 5'-phosphate</name>
        <dbReference type="ChEBI" id="CHEBI:597326"/>
    </cofactor>
</comment>
<evidence type="ECO:0000256" key="1">
    <source>
        <dbReference type="ARBA" id="ARBA00001933"/>
    </source>
</evidence>
<feature type="domain" description="Threonine synthase N-terminal" evidence="7">
    <location>
        <begin position="4"/>
        <end position="80"/>
    </location>
</feature>
<dbReference type="EC" id="4.2.3.1" evidence="4"/>
<accession>A0AAW9K2K4</accession>
<dbReference type="AlphaFoldDB" id="A0AAW9K2K4"/>
<dbReference type="Pfam" id="PF00291">
    <property type="entry name" value="PALP"/>
    <property type="match status" value="1"/>
</dbReference>
<dbReference type="NCBIfam" id="TIGR00260">
    <property type="entry name" value="thrC"/>
    <property type="match status" value="1"/>
</dbReference>
<evidence type="ECO:0000256" key="3">
    <source>
        <dbReference type="ARBA" id="ARBA00022898"/>
    </source>
</evidence>
<dbReference type="EMBL" id="JAVBVO010000002">
    <property type="protein sequence ID" value="MDZ5757682.1"/>
    <property type="molecule type" value="Genomic_DNA"/>
</dbReference>
<gene>
    <name evidence="8" type="primary">thrC</name>
    <name evidence="8" type="ORF">RAK27_03340</name>
</gene>
<dbReference type="PANTHER" id="PTHR43515">
    <property type="entry name" value="THREONINE SYNTHASE-LIKE 1"/>
    <property type="match status" value="1"/>
</dbReference>
<dbReference type="GO" id="GO:0005737">
    <property type="term" value="C:cytoplasm"/>
    <property type="evidence" value="ECO:0007669"/>
    <property type="project" value="TreeGrafter"/>
</dbReference>
<dbReference type="Pfam" id="PF14821">
    <property type="entry name" value="Thr_synth_N"/>
    <property type="match status" value="1"/>
</dbReference>
<comment type="similarity">
    <text evidence="2">Belongs to the threonine synthase family.</text>
</comment>
<dbReference type="InterPro" id="IPR004450">
    <property type="entry name" value="Thr_synthase-like"/>
</dbReference>
<name>A0AAW9K2K4_CARML</name>
<evidence type="ECO:0000256" key="4">
    <source>
        <dbReference type="NCBIfam" id="TIGR00260"/>
    </source>
</evidence>
<dbReference type="RefSeq" id="WP_322808491.1">
    <property type="nucleotide sequence ID" value="NZ_JAVBVO010000002.1"/>
</dbReference>
<dbReference type="Gene3D" id="3.90.1380.10">
    <property type="entry name" value="Threonine synthase, N-terminal domain"/>
    <property type="match status" value="1"/>
</dbReference>
<dbReference type="PANTHER" id="PTHR43515:SF1">
    <property type="entry name" value="THREONINE SYNTHASE-LIKE 1"/>
    <property type="match status" value="1"/>
</dbReference>
<dbReference type="CDD" id="cd01560">
    <property type="entry name" value="Thr-synth_2"/>
    <property type="match status" value="1"/>
</dbReference>
<evidence type="ECO:0000313" key="8">
    <source>
        <dbReference type="EMBL" id="MDZ5757682.1"/>
    </source>
</evidence>
<evidence type="ECO:0000256" key="2">
    <source>
        <dbReference type="ARBA" id="ARBA00005517"/>
    </source>
</evidence>
<reference evidence="8" key="1">
    <citation type="submission" date="2023-08" db="EMBL/GenBank/DDBJ databases">
        <title>Genomic characterization of piscicolin 126 produced by Carnobacterium maltaromaticum CM22 strain isolated from salmon (Salmo salar).</title>
        <authorList>
            <person name="Gonzalez-Gragera E."/>
            <person name="Garcia-Lopez J.D."/>
            <person name="Teso-Perez C."/>
            <person name="Gimenez-Hernandez I."/>
            <person name="Peralta-Sanchez J.M."/>
            <person name="Valdivia E."/>
            <person name="Montalban-Lopez M."/>
            <person name="Martin-Platero A.M."/>
            <person name="Banos A."/>
            <person name="Martinez-Bueno M."/>
        </authorList>
    </citation>
    <scope>NUCLEOTIDE SEQUENCE</scope>
    <source>
        <strain evidence="8">CM22</strain>
    </source>
</reference>
<dbReference type="InterPro" id="IPR037158">
    <property type="entry name" value="Thr_synth_N_sf"/>
</dbReference>
<keyword evidence="3 5" id="KW-0663">Pyridoxal phosphate</keyword>
<dbReference type="Gene3D" id="3.40.50.1100">
    <property type="match status" value="2"/>
</dbReference>
<evidence type="ECO:0000259" key="6">
    <source>
        <dbReference type="Pfam" id="PF00291"/>
    </source>
</evidence>